<dbReference type="GO" id="GO:0009055">
    <property type="term" value="F:electron transfer activity"/>
    <property type="evidence" value="ECO:0007669"/>
    <property type="project" value="InterPro"/>
</dbReference>
<dbReference type="InterPro" id="IPR009056">
    <property type="entry name" value="Cyt_c-like_dom"/>
</dbReference>
<evidence type="ECO:0000256" key="2">
    <source>
        <dbReference type="ARBA" id="ARBA00022723"/>
    </source>
</evidence>
<evidence type="ECO:0000256" key="3">
    <source>
        <dbReference type="ARBA" id="ARBA00023004"/>
    </source>
</evidence>
<dbReference type="Pfam" id="PF00034">
    <property type="entry name" value="Cytochrom_C"/>
    <property type="match status" value="1"/>
</dbReference>
<dbReference type="GO" id="GO:0020037">
    <property type="term" value="F:heme binding"/>
    <property type="evidence" value="ECO:0007669"/>
    <property type="project" value="InterPro"/>
</dbReference>
<dbReference type="EMBL" id="NVUL01000005">
    <property type="protein sequence ID" value="PCI81409.1"/>
    <property type="molecule type" value="Genomic_DNA"/>
</dbReference>
<evidence type="ECO:0000256" key="1">
    <source>
        <dbReference type="ARBA" id="ARBA00022617"/>
    </source>
</evidence>
<keyword evidence="3 4" id="KW-0408">Iron</keyword>
<evidence type="ECO:0000256" key="4">
    <source>
        <dbReference type="PROSITE-ProRule" id="PRU00433"/>
    </source>
</evidence>
<keyword evidence="5" id="KW-0732">Signal</keyword>
<organism evidence="7 8">
    <name type="scientific">SAR86 cluster bacterium</name>
    <dbReference type="NCBI Taxonomy" id="2030880"/>
    <lineage>
        <taxon>Bacteria</taxon>
        <taxon>Pseudomonadati</taxon>
        <taxon>Pseudomonadota</taxon>
        <taxon>Gammaproteobacteria</taxon>
        <taxon>SAR86 cluster</taxon>
    </lineage>
</organism>
<feature type="domain" description="Cytochrome c" evidence="6">
    <location>
        <begin position="46"/>
        <end position="123"/>
    </location>
</feature>
<proteinExistence type="predicted"/>
<feature type="chain" id="PRO_5012314264" description="Cytochrome c domain-containing protein" evidence="5">
    <location>
        <begin position="36"/>
        <end position="269"/>
    </location>
</feature>
<keyword evidence="2 4" id="KW-0479">Metal-binding</keyword>
<dbReference type="InterPro" id="IPR036909">
    <property type="entry name" value="Cyt_c-like_dom_sf"/>
</dbReference>
<dbReference type="Proteomes" id="UP000218767">
    <property type="component" value="Unassembled WGS sequence"/>
</dbReference>
<sequence>MKIRIWRITRLCTLSTLPALAFSVLIAMSAHQAQAQEAGDHQYTSEAVEAGSQVYTQQCALCHGPQGALVDGINLSIGQFRTVQSDTDLRQVIGEGAGEGRMPAFSLRAEELNGVIAFIRAGFDPEGEAVKIGDPIRGKTLFEGEGQCADCHRVRGVGPRTAPDLSNIGAIRTPASLQRNILDPATALLPINRPVRLVTRNEETIVGRRLNEDTYTVQIIDSQERLRSLKKTDLVSYEISDEPSKQPTTMSSDEVADVIGYLLTLRGLE</sequence>
<evidence type="ECO:0000256" key="5">
    <source>
        <dbReference type="SAM" id="SignalP"/>
    </source>
</evidence>
<dbReference type="Pfam" id="PF13442">
    <property type="entry name" value="Cytochrome_CBB3"/>
    <property type="match status" value="1"/>
</dbReference>
<protein>
    <recommendedName>
        <fullName evidence="6">Cytochrome c domain-containing protein</fullName>
    </recommendedName>
</protein>
<reference evidence="8" key="1">
    <citation type="submission" date="2017-08" db="EMBL/GenBank/DDBJ databases">
        <title>A dynamic microbial community with high functional redundancy inhabits the cold, oxic subseafloor aquifer.</title>
        <authorList>
            <person name="Tully B.J."/>
            <person name="Wheat C.G."/>
            <person name="Glazer B.T."/>
            <person name="Huber J.A."/>
        </authorList>
    </citation>
    <scope>NUCLEOTIDE SEQUENCE [LARGE SCALE GENOMIC DNA]</scope>
</reference>
<dbReference type="GO" id="GO:0046872">
    <property type="term" value="F:metal ion binding"/>
    <property type="evidence" value="ECO:0007669"/>
    <property type="project" value="UniProtKB-KW"/>
</dbReference>
<keyword evidence="1 4" id="KW-0349">Heme</keyword>
<feature type="domain" description="Cytochrome c" evidence="6">
    <location>
        <begin position="133"/>
        <end position="266"/>
    </location>
</feature>
<evidence type="ECO:0000313" key="7">
    <source>
        <dbReference type="EMBL" id="PCI81409.1"/>
    </source>
</evidence>
<gene>
    <name evidence="7" type="ORF">COB20_01825</name>
</gene>
<accession>A0A2A4XGY2</accession>
<dbReference type="PROSITE" id="PS51007">
    <property type="entry name" value="CYTC"/>
    <property type="match status" value="2"/>
</dbReference>
<dbReference type="PANTHER" id="PTHR33546:SF1">
    <property type="entry name" value="LARGE, MULTIFUNCTIONAL SECRETED PROTEIN"/>
    <property type="match status" value="1"/>
</dbReference>
<dbReference type="PANTHER" id="PTHR33546">
    <property type="entry name" value="LARGE, MULTIFUNCTIONAL SECRETED PROTEIN-RELATED"/>
    <property type="match status" value="1"/>
</dbReference>
<comment type="caution">
    <text evidence="7">The sequence shown here is derived from an EMBL/GenBank/DDBJ whole genome shotgun (WGS) entry which is preliminary data.</text>
</comment>
<evidence type="ECO:0000313" key="8">
    <source>
        <dbReference type="Proteomes" id="UP000218767"/>
    </source>
</evidence>
<dbReference type="AlphaFoldDB" id="A0A2A4XGY2"/>
<feature type="signal peptide" evidence="5">
    <location>
        <begin position="1"/>
        <end position="35"/>
    </location>
</feature>
<name>A0A2A4XGY2_9GAMM</name>
<dbReference type="Gene3D" id="1.10.760.10">
    <property type="entry name" value="Cytochrome c-like domain"/>
    <property type="match status" value="2"/>
</dbReference>
<dbReference type="SUPFAM" id="SSF46626">
    <property type="entry name" value="Cytochrome c"/>
    <property type="match status" value="2"/>
</dbReference>
<evidence type="ECO:0000259" key="6">
    <source>
        <dbReference type="PROSITE" id="PS51007"/>
    </source>
</evidence>